<comment type="caution">
    <text evidence="1">The sequence shown here is derived from an EMBL/GenBank/DDBJ whole genome shotgun (WGS) entry which is preliminary data.</text>
</comment>
<protein>
    <submittedName>
        <fullName evidence="1">SHC-transforming protein 3</fullName>
    </submittedName>
</protein>
<reference evidence="1 2" key="1">
    <citation type="submission" date="2023-05" db="EMBL/GenBank/DDBJ databases">
        <title>B98-5 Cell Line De Novo Hybrid Assembly: An Optical Mapping Approach.</title>
        <authorList>
            <person name="Kananen K."/>
            <person name="Auerbach J.A."/>
            <person name="Kautto E."/>
            <person name="Blachly J.S."/>
        </authorList>
    </citation>
    <scope>NUCLEOTIDE SEQUENCE [LARGE SCALE GENOMIC DNA]</scope>
    <source>
        <strain evidence="1">B95-8</strain>
        <tissue evidence="1">Cell line</tissue>
    </source>
</reference>
<name>A0ABQ9WCX2_SAGOE</name>
<gene>
    <name evidence="1" type="primary">SHC3_2</name>
    <name evidence="1" type="ORF">P7K49_000567</name>
</gene>
<accession>A0ABQ9WCX2</accession>
<dbReference type="EMBL" id="JASSZA010000001">
    <property type="protein sequence ID" value="KAK2119181.1"/>
    <property type="molecule type" value="Genomic_DNA"/>
</dbReference>
<keyword evidence="2" id="KW-1185">Reference proteome</keyword>
<proteinExistence type="predicted"/>
<feature type="non-terminal residue" evidence="1">
    <location>
        <position position="1"/>
    </location>
</feature>
<organism evidence="1 2">
    <name type="scientific">Saguinus oedipus</name>
    <name type="common">Cotton-top tamarin</name>
    <name type="synonym">Oedipomidas oedipus</name>
    <dbReference type="NCBI Taxonomy" id="9490"/>
    <lineage>
        <taxon>Eukaryota</taxon>
        <taxon>Metazoa</taxon>
        <taxon>Chordata</taxon>
        <taxon>Craniata</taxon>
        <taxon>Vertebrata</taxon>
        <taxon>Euteleostomi</taxon>
        <taxon>Mammalia</taxon>
        <taxon>Eutheria</taxon>
        <taxon>Euarchontoglires</taxon>
        <taxon>Primates</taxon>
        <taxon>Haplorrhini</taxon>
        <taxon>Platyrrhini</taxon>
        <taxon>Cebidae</taxon>
        <taxon>Callitrichinae</taxon>
        <taxon>Saguinus</taxon>
    </lineage>
</organism>
<evidence type="ECO:0000313" key="2">
    <source>
        <dbReference type="Proteomes" id="UP001266305"/>
    </source>
</evidence>
<sequence length="67" mass="7012">PPSKMLSSILGKSNLQFAGMSISLTISTASLNLRTPDSKQWLIVLENLVVHSVAGVMRSGVVCGIAS</sequence>
<evidence type="ECO:0000313" key="1">
    <source>
        <dbReference type="EMBL" id="KAK2119181.1"/>
    </source>
</evidence>
<dbReference type="Proteomes" id="UP001266305">
    <property type="component" value="Unassembled WGS sequence"/>
</dbReference>
<feature type="non-terminal residue" evidence="1">
    <location>
        <position position="67"/>
    </location>
</feature>